<evidence type="ECO:0000313" key="1">
    <source>
        <dbReference type="EMBL" id="KOS54652.1"/>
    </source>
</evidence>
<gene>
    <name evidence="1" type="ORF">Z051_18905</name>
</gene>
<dbReference type="Proteomes" id="UP000037712">
    <property type="component" value="Unassembled WGS sequence"/>
</dbReference>
<comment type="caution">
    <text evidence="1">The sequence shown here is derived from an EMBL/GenBank/DDBJ whole genome shotgun (WGS) entry which is preliminary data.</text>
</comment>
<organism evidence="1 2">
    <name type="scientific">Rhodococcus rhodochrous KG-21</name>
    <dbReference type="NCBI Taxonomy" id="1441923"/>
    <lineage>
        <taxon>Bacteria</taxon>
        <taxon>Bacillati</taxon>
        <taxon>Actinomycetota</taxon>
        <taxon>Actinomycetes</taxon>
        <taxon>Mycobacteriales</taxon>
        <taxon>Nocardiaceae</taxon>
        <taxon>Rhodococcus</taxon>
    </lineage>
</organism>
<accession>A0A0M8PKN7</accession>
<dbReference type="EMBL" id="AZYO01000060">
    <property type="protein sequence ID" value="KOS54652.1"/>
    <property type="molecule type" value="Genomic_DNA"/>
</dbReference>
<dbReference type="Pfam" id="PF11455">
    <property type="entry name" value="MazE-like"/>
    <property type="match status" value="1"/>
</dbReference>
<dbReference type="AlphaFoldDB" id="A0A0M8PKN7"/>
<protein>
    <submittedName>
        <fullName evidence="1">Antitoxin MazE</fullName>
    </submittedName>
</protein>
<dbReference type="PATRIC" id="fig|1441923.3.peg.4124"/>
<dbReference type="InterPro" id="IPR021558">
    <property type="entry name" value="MazE-like"/>
</dbReference>
<reference evidence="2" key="2">
    <citation type="submission" date="2015-01" db="EMBL/GenBank/DDBJ databases">
        <title>Draft genome sequence of potential hydrocarbon metabolising strain of Rhodococcus rhodochrous.</title>
        <authorList>
            <person name="Aggarwal R.K."/>
            <person name="Dawar C."/>
        </authorList>
    </citation>
    <scope>NUCLEOTIDE SEQUENCE [LARGE SCALE GENOMIC DNA]</scope>
    <source>
        <strain evidence="2">KG-21</strain>
    </source>
</reference>
<sequence length="73" mass="8290">MASTRERVREHRRRLRAQGLRPVQIWVPDVRAPEFVAEAHRQSAAVAASEHEAEDQAFVDAISVDWDEAEPGE</sequence>
<reference evidence="1 2" key="1">
    <citation type="journal article" date="2015" name="Genome Announc.">
        <title>Draft Genome Sequence of Rhodococcus rhodochrous Strain KG-21, a Soil Isolate from Oil Fields of Krishna-Godavari Basin, India.</title>
        <authorList>
            <person name="Dawar C."/>
            <person name="Aggarwal R.K."/>
        </authorList>
    </citation>
    <scope>NUCLEOTIDE SEQUENCE [LARGE SCALE GENOMIC DNA]</scope>
    <source>
        <strain evidence="1 2">KG-21</strain>
    </source>
</reference>
<dbReference type="RefSeq" id="WP_040780843.1">
    <property type="nucleotide sequence ID" value="NZ_AZYO01000060.1"/>
</dbReference>
<evidence type="ECO:0000313" key="2">
    <source>
        <dbReference type="Proteomes" id="UP000037712"/>
    </source>
</evidence>
<name>A0A0M8PKN7_RHORH</name>
<proteinExistence type="predicted"/>